<feature type="domain" description="Condensin complex subunit 1 N-terminal" evidence="12">
    <location>
        <begin position="162"/>
        <end position="231"/>
    </location>
</feature>
<sequence length="1152" mass="132724">MSSEQFILAEQLQIFKSTSYDSLQQSFSSDNIQTELYEITDRLSLAGAGRFFHNSDWEDCIQMAYNFTFLSQKYKLTLINALKTGVNTFSHEFNMFYTRRGNNIDNIQDNEDDPEEYELVEKDIKSGIELLGLMATICLSNSYQQIIANKADKQVLEDGLLSFQTFLPCIIDFFEQNLSKMFVTSVEKKTLLDLFITPIFLFMELEQIYKNTLVKGLLQHVLCLLVKLQNEKVSILNLLTENIAYQSFSINFYVDFLKKLYDDYDYPQLTEDVLRSISNKEFNSKDITGPKNVSLFLVKLSEAVPQVMLKQIQLVTNLLNNSSFTLRNAVVEACGNIVFNYYRKRTLSNDNIIIEHEEEQCSNMIDLLENRLLDTNPYVRSKAVQGIIKLASLKPKSNDQNSQNTILPFQRRKVLWTQIAVRSLQDRSYLVRRYCIKLISMILLNHPFSALHGSQLAESVWRKRLQDTESALEKLNEAINDHAEKDPTSDAAQLMLINEGLGKLKLTIQYYKDALEYINLLNEALDQCCKLISSKNKSEVIESMDFFVLADAYDVERAYVGIKKMLHLIWQQTDNIQSTSGQTTHAQGFNSTTTVSVPQHLVQCYKTLFLTAPEDCDEKEKAAYIAKNLINLTINASFSDLASLERILILLFREKVINNNVITVLWVIFKSFLKNDTVFNIDQIHGSIIIIGMLASEDHRVVSSEIETLLNVGLHDNDGQEDFIMSKYTCIALIKSLPTTNHYNSLVGDKLKENNVSQELMNKISQKLRCYLVKYTENPEFYPFAESAIECLYRMSNEPELHCEQIIILKNKQTFSMDDQNINGFSRIAALSQFLFLIGEMALKLIVYLEHSETQFKKIRNKKQQETIANKDKEKDEELEMISKTTDDDFNDSINFIRENKILLGSDSIFAPYLPMVISILTENEYKYRNFFLQRVASLTLLKFMLISKKICESNLPLLITIMEKSDDPVVRSNCILGFGDISVTFNSLIDDNIEFLYNRLMDEDLSVKNTCLMTITFLILAGQVKVKGHLGKMALCLVDNDLRIVQMSKIFFNELSSKDNAVYNGFLDIFNFLSSHEDIPNEKFQFIVKFLMSFIQQERYQKNINNKLIAKLKTVTSDSQYEKIVYVLQNLINNKDEKLESIIEEGFKPII</sequence>
<evidence type="ECO:0000313" key="13">
    <source>
        <dbReference type="EMBL" id="SGZ39241.1"/>
    </source>
</evidence>
<dbReference type="VEuPathDB" id="FungiDB:HGUI_01441"/>
<dbReference type="GO" id="GO:0003682">
    <property type="term" value="F:chromatin binding"/>
    <property type="evidence" value="ECO:0007669"/>
    <property type="project" value="EnsemblFungi"/>
</dbReference>
<reference evidence="14" key="1">
    <citation type="submission" date="2016-11" db="EMBL/GenBank/DDBJ databases">
        <authorList>
            <person name="Guldener U."/>
        </authorList>
    </citation>
    <scope>NUCLEOTIDE SEQUENCE [LARGE SCALE GENOMIC DNA]</scope>
</reference>
<dbReference type="GO" id="GO:0042393">
    <property type="term" value="F:histone binding"/>
    <property type="evidence" value="ECO:0007669"/>
    <property type="project" value="TreeGrafter"/>
</dbReference>
<proteinExistence type="inferred from homology"/>
<dbReference type="SUPFAM" id="SSF48371">
    <property type="entry name" value="ARM repeat"/>
    <property type="match status" value="1"/>
</dbReference>
<protein>
    <recommendedName>
        <fullName evidence="10">Condensin complex subunit 1</fullName>
    </recommendedName>
</protein>
<evidence type="ECO:0000256" key="7">
    <source>
        <dbReference type="ARBA" id="ARBA00023067"/>
    </source>
</evidence>
<evidence type="ECO:0000256" key="4">
    <source>
        <dbReference type="ARBA" id="ARBA00022454"/>
    </source>
</evidence>
<dbReference type="Pfam" id="PF12922">
    <property type="entry name" value="Cnd1_N"/>
    <property type="match status" value="1"/>
</dbReference>
<evidence type="ECO:0000256" key="9">
    <source>
        <dbReference type="ARBA" id="ARBA00023306"/>
    </source>
</evidence>
<dbReference type="AlphaFoldDB" id="A0A1L0CLG2"/>
<keyword evidence="5 10" id="KW-0132">Cell division</keyword>
<dbReference type="InterPro" id="IPR007673">
    <property type="entry name" value="Condensin_cplx_su1"/>
</dbReference>
<evidence type="ECO:0000256" key="1">
    <source>
        <dbReference type="ARBA" id="ARBA00004123"/>
    </source>
</evidence>
<keyword evidence="8" id="KW-0539">Nucleus</keyword>
<evidence type="ECO:0000313" key="14">
    <source>
        <dbReference type="Proteomes" id="UP000183365"/>
    </source>
</evidence>
<evidence type="ECO:0000259" key="12">
    <source>
        <dbReference type="Pfam" id="PF12922"/>
    </source>
</evidence>
<comment type="function">
    <text evidence="10">Regulatory subunit of the condensin complex, a complex required for conversion of interphase chromatin into mitotic-like condense chromosomes. The condensin complex probably introduces positive supercoils into relaxed DNA in the presence of type I topoisomerases and converts nicked DNA into positive knotted forms in the presence of type II topoisomerases.</text>
</comment>
<dbReference type="GO" id="GO:1903342">
    <property type="term" value="P:negative regulation of meiotic DNA double-strand break formation"/>
    <property type="evidence" value="ECO:0007669"/>
    <property type="project" value="EnsemblFungi"/>
</dbReference>
<dbReference type="InterPro" id="IPR011989">
    <property type="entry name" value="ARM-like"/>
</dbReference>
<evidence type="ECO:0000259" key="11">
    <source>
        <dbReference type="Pfam" id="PF12717"/>
    </source>
</evidence>
<dbReference type="PANTHER" id="PTHR14222">
    <property type="entry name" value="CONDENSIN"/>
    <property type="match status" value="1"/>
</dbReference>
<evidence type="ECO:0000256" key="10">
    <source>
        <dbReference type="PIRNR" id="PIRNR017127"/>
    </source>
</evidence>
<dbReference type="GO" id="GO:0010032">
    <property type="term" value="P:meiotic chromosome condensation"/>
    <property type="evidence" value="ECO:0007669"/>
    <property type="project" value="EnsemblFungi"/>
</dbReference>
<feature type="domain" description="Condensin complex subunit 1 C-terminal" evidence="11">
    <location>
        <begin position="970"/>
        <end position="1130"/>
    </location>
</feature>
<dbReference type="GO" id="GO:0070550">
    <property type="term" value="P:rDNA chromatin condensation"/>
    <property type="evidence" value="ECO:0007669"/>
    <property type="project" value="EnsemblFungi"/>
</dbReference>
<dbReference type="GO" id="GO:0000779">
    <property type="term" value="C:condensed chromosome, centromeric region"/>
    <property type="evidence" value="ECO:0007669"/>
    <property type="project" value="TreeGrafter"/>
</dbReference>
<dbReference type="GO" id="GO:0007076">
    <property type="term" value="P:mitotic chromosome condensation"/>
    <property type="evidence" value="ECO:0007669"/>
    <property type="project" value="EnsemblFungi"/>
</dbReference>
<dbReference type="GO" id="GO:0000796">
    <property type="term" value="C:condensin complex"/>
    <property type="evidence" value="ECO:0007669"/>
    <property type="project" value="EnsemblFungi"/>
</dbReference>
<dbReference type="GO" id="GO:0051307">
    <property type="term" value="P:meiotic chromosome separation"/>
    <property type="evidence" value="ECO:0007669"/>
    <property type="project" value="EnsemblFungi"/>
</dbReference>
<dbReference type="PANTHER" id="PTHR14222:SF2">
    <property type="entry name" value="CONDENSIN COMPLEX SUBUNIT 1"/>
    <property type="match status" value="1"/>
</dbReference>
<evidence type="ECO:0000256" key="8">
    <source>
        <dbReference type="ARBA" id="ARBA00023242"/>
    </source>
</evidence>
<keyword evidence="4" id="KW-0158">Chromosome</keyword>
<dbReference type="OrthoDB" id="436262at2759"/>
<dbReference type="GO" id="GO:0030466">
    <property type="term" value="P:silent mating-type cassette heterochromatin formation"/>
    <property type="evidence" value="ECO:0007669"/>
    <property type="project" value="EnsemblFungi"/>
</dbReference>
<dbReference type="PIRSF" id="PIRSF017127">
    <property type="entry name" value="Condensin_D2"/>
    <property type="match status" value="1"/>
</dbReference>
<dbReference type="GO" id="GO:0051301">
    <property type="term" value="P:cell division"/>
    <property type="evidence" value="ECO:0007669"/>
    <property type="project" value="UniProtKB-KW"/>
</dbReference>
<dbReference type="GO" id="GO:0070058">
    <property type="term" value="P:tRNA gene clustering"/>
    <property type="evidence" value="ECO:0007669"/>
    <property type="project" value="EnsemblFungi"/>
</dbReference>
<dbReference type="GO" id="GO:0007130">
    <property type="term" value="P:synaptonemal complex assembly"/>
    <property type="evidence" value="ECO:0007669"/>
    <property type="project" value="EnsemblFungi"/>
</dbReference>
<dbReference type="GO" id="GO:0044804">
    <property type="term" value="P:nucleophagy"/>
    <property type="evidence" value="ECO:0007669"/>
    <property type="project" value="EnsemblFungi"/>
</dbReference>
<evidence type="ECO:0000256" key="5">
    <source>
        <dbReference type="ARBA" id="ARBA00022618"/>
    </source>
</evidence>
<keyword evidence="9 10" id="KW-0131">Cell cycle</keyword>
<organism evidence="13 14">
    <name type="scientific">Hanseniaspora guilliermondii</name>
    <dbReference type="NCBI Taxonomy" id="56406"/>
    <lineage>
        <taxon>Eukaryota</taxon>
        <taxon>Fungi</taxon>
        <taxon>Dikarya</taxon>
        <taxon>Ascomycota</taxon>
        <taxon>Saccharomycotina</taxon>
        <taxon>Saccharomycetes</taxon>
        <taxon>Saccharomycodales</taxon>
        <taxon>Saccharomycodaceae</taxon>
        <taxon>Hanseniaspora</taxon>
    </lineage>
</organism>
<dbReference type="Pfam" id="PF12717">
    <property type="entry name" value="Cnd1"/>
    <property type="match status" value="1"/>
</dbReference>
<accession>A0A1L0CLG2</accession>
<dbReference type="GO" id="GO:0043007">
    <property type="term" value="P:maintenance of rDNA"/>
    <property type="evidence" value="ECO:0007669"/>
    <property type="project" value="EnsemblFungi"/>
</dbReference>
<keyword evidence="14" id="KW-1185">Reference proteome</keyword>
<keyword evidence="6 10" id="KW-0498">Mitosis</keyword>
<name>A0A1L0CLG2_9ASCO</name>
<dbReference type="InterPro" id="IPR016024">
    <property type="entry name" value="ARM-type_fold"/>
</dbReference>
<dbReference type="EMBL" id="FQNF01000020">
    <property type="protein sequence ID" value="SGZ39241.1"/>
    <property type="molecule type" value="Genomic_DNA"/>
</dbReference>
<comment type="subcellular location">
    <subcellularLocation>
        <location evidence="2">Chromosome</location>
    </subcellularLocation>
    <subcellularLocation>
        <location evidence="1">Nucleus</location>
    </subcellularLocation>
</comment>
<dbReference type="InterPro" id="IPR024324">
    <property type="entry name" value="Condensin_cplx_su1_N"/>
</dbReference>
<evidence type="ECO:0000256" key="3">
    <source>
        <dbReference type="ARBA" id="ARBA00009606"/>
    </source>
</evidence>
<evidence type="ECO:0000256" key="2">
    <source>
        <dbReference type="ARBA" id="ARBA00004286"/>
    </source>
</evidence>
<dbReference type="Proteomes" id="UP000183365">
    <property type="component" value="Unassembled WGS sequence"/>
</dbReference>
<dbReference type="Gene3D" id="1.25.10.10">
    <property type="entry name" value="Leucine-rich Repeat Variant"/>
    <property type="match status" value="2"/>
</dbReference>
<gene>
    <name evidence="13" type="ORF">HGUI_01441</name>
</gene>
<comment type="similarity">
    <text evidence="3 10">Belongs to the CND1 (condensin subunit 1) family.</text>
</comment>
<dbReference type="InterPro" id="IPR032682">
    <property type="entry name" value="Cnd1_C"/>
</dbReference>
<keyword evidence="7 10" id="KW-0226">DNA condensation</keyword>
<dbReference type="InterPro" id="IPR026971">
    <property type="entry name" value="CND1/NCAPD3"/>
</dbReference>
<dbReference type="GO" id="GO:0005730">
    <property type="term" value="C:nucleolus"/>
    <property type="evidence" value="ECO:0007669"/>
    <property type="project" value="EnsemblFungi"/>
</dbReference>
<evidence type="ECO:0000256" key="6">
    <source>
        <dbReference type="ARBA" id="ARBA00022776"/>
    </source>
</evidence>